<sequence>MDRSKGGESVSQEGWRLAKQARTLMQAHEALSALMPGEDASPAARLEFYRRSAAVYAAVAEIDRGHHHEALYWAEREQRRAEALAQR</sequence>
<dbReference type="InterPro" id="IPR048152">
    <property type="entry name" value="AMED_5909-like"/>
</dbReference>
<comment type="caution">
    <text evidence="1">The sequence shown here is derived from an EMBL/GenBank/DDBJ whole genome shotgun (WGS) entry which is preliminary data.</text>
</comment>
<reference evidence="1 2" key="1">
    <citation type="journal article" date="2015" name="Antonie Van Leeuwenhoek">
        <title>Prauserella endophytica sp. nov., an endophytic actinobacterium isolated from Tamarix taklamakanensis.</title>
        <authorList>
            <person name="Liu J.M."/>
            <person name="Habden X."/>
            <person name="Guo L."/>
            <person name="Tuo L."/>
            <person name="Jiang Z.K."/>
            <person name="Liu S.W."/>
            <person name="Liu X.F."/>
            <person name="Chen L."/>
            <person name="Li R.F."/>
            <person name="Zhang Y.Q."/>
            <person name="Sun C.H."/>
        </authorList>
    </citation>
    <scope>NUCLEOTIDE SEQUENCE [LARGE SCALE GENOMIC DNA]</scope>
    <source>
        <strain evidence="1 2">CGMCC 4.7182</strain>
    </source>
</reference>
<dbReference type="Proteomes" id="UP000309992">
    <property type="component" value="Unassembled WGS sequence"/>
</dbReference>
<evidence type="ECO:0000313" key="2">
    <source>
        <dbReference type="Proteomes" id="UP000309992"/>
    </source>
</evidence>
<dbReference type="EMBL" id="SWMS01000022">
    <property type="protein sequence ID" value="TKG63803.1"/>
    <property type="molecule type" value="Genomic_DNA"/>
</dbReference>
<name>A0ABY2RX18_9PSEU</name>
<evidence type="ECO:0008006" key="3">
    <source>
        <dbReference type="Google" id="ProtNLM"/>
    </source>
</evidence>
<dbReference type="NCBIfam" id="NF041510">
    <property type="entry name" value="AMED_5909_fam"/>
    <property type="match status" value="1"/>
</dbReference>
<accession>A0ABY2RX18</accession>
<organism evidence="1 2">
    <name type="scientific">Prauserella endophytica</name>
    <dbReference type="NCBI Taxonomy" id="1592324"/>
    <lineage>
        <taxon>Bacteria</taxon>
        <taxon>Bacillati</taxon>
        <taxon>Actinomycetota</taxon>
        <taxon>Actinomycetes</taxon>
        <taxon>Pseudonocardiales</taxon>
        <taxon>Pseudonocardiaceae</taxon>
        <taxon>Prauserella</taxon>
        <taxon>Prauserella coralliicola group</taxon>
    </lineage>
</organism>
<proteinExistence type="predicted"/>
<protein>
    <recommendedName>
        <fullName evidence="3">SAV-6107-like HEPN domain-containing protein</fullName>
    </recommendedName>
</protein>
<evidence type="ECO:0000313" key="1">
    <source>
        <dbReference type="EMBL" id="TKG63803.1"/>
    </source>
</evidence>
<gene>
    <name evidence="1" type="ORF">FCN18_29695</name>
</gene>
<keyword evidence="2" id="KW-1185">Reference proteome</keyword>